<dbReference type="SUPFAM" id="SSF161084">
    <property type="entry name" value="MAPEG domain-like"/>
    <property type="match status" value="1"/>
</dbReference>
<dbReference type="Proteomes" id="UP000245838">
    <property type="component" value="Chromosome sggmmb4_Chromosome"/>
</dbReference>
<sequence>MNTEMLALLFSALLCLLLPLIYSFLYQRQVGISGTLGNCETIPPPTDAAARGRRAHWNLLEKKMAIARRFAPPALP</sequence>
<dbReference type="RefSeq" id="WP_041867686.1">
    <property type="nucleotide sequence ID" value="NC_007712.1"/>
</dbReference>
<dbReference type="OrthoDB" id="343936at2"/>
<dbReference type="EMBL" id="LN854557">
    <property type="protein sequence ID" value="CRL46403.1"/>
    <property type="molecule type" value="Genomic_DNA"/>
</dbReference>
<accession>A0A193QMS6</accession>
<dbReference type="AlphaFoldDB" id="A0A193QMS6"/>
<dbReference type="InterPro" id="IPR023352">
    <property type="entry name" value="MAPEG-like_dom_sf"/>
</dbReference>
<reference evidence="1 2" key="1">
    <citation type="submission" date="2015-05" db="EMBL/GenBank/DDBJ databases">
        <authorList>
            <person name="Goodhead I."/>
        </authorList>
    </citation>
    <scope>NUCLEOTIDE SEQUENCE [LARGE SCALE GENOMIC DNA]</scope>
    <source>
        <strain evidence="2">morsitans</strain>
    </source>
</reference>
<evidence type="ECO:0000313" key="1">
    <source>
        <dbReference type="EMBL" id="CRL46403.1"/>
    </source>
</evidence>
<organism evidence="1 2">
    <name type="scientific">Sodalis glossinidius (strain morsitans)</name>
    <dbReference type="NCBI Taxonomy" id="343509"/>
    <lineage>
        <taxon>Bacteria</taxon>
        <taxon>Pseudomonadati</taxon>
        <taxon>Pseudomonadota</taxon>
        <taxon>Gammaproteobacteria</taxon>
        <taxon>Enterobacterales</taxon>
        <taxon>Bruguierivoracaceae</taxon>
        <taxon>Sodalis</taxon>
    </lineage>
</organism>
<proteinExistence type="predicted"/>
<evidence type="ECO:0000313" key="2">
    <source>
        <dbReference type="Proteomes" id="UP000245838"/>
    </source>
</evidence>
<dbReference type="BioCyc" id="SGLO343509:SGP1_RS19295-MONOMER"/>
<protein>
    <submittedName>
        <fullName evidence="1">Uncharacterized protein</fullName>
    </submittedName>
</protein>
<gene>
    <name evidence="1" type="ORF">SGGMMB4_05012</name>
</gene>
<name>A0A193QMS6_SODGM</name>